<organism evidence="1 2">
    <name type="scientific">Eleutherodactylus coqui</name>
    <name type="common">Puerto Rican coqui</name>
    <dbReference type="NCBI Taxonomy" id="57060"/>
    <lineage>
        <taxon>Eukaryota</taxon>
        <taxon>Metazoa</taxon>
        <taxon>Chordata</taxon>
        <taxon>Craniata</taxon>
        <taxon>Vertebrata</taxon>
        <taxon>Euteleostomi</taxon>
        <taxon>Amphibia</taxon>
        <taxon>Batrachia</taxon>
        <taxon>Anura</taxon>
        <taxon>Neobatrachia</taxon>
        <taxon>Hyloidea</taxon>
        <taxon>Eleutherodactylidae</taxon>
        <taxon>Eleutherodactylinae</taxon>
        <taxon>Eleutherodactylus</taxon>
        <taxon>Eleutherodactylus</taxon>
    </lineage>
</organism>
<gene>
    <name evidence="1" type="ORF">GDO78_008139</name>
</gene>
<comment type="caution">
    <text evidence="1">The sequence shown here is derived from an EMBL/GenBank/DDBJ whole genome shotgun (WGS) entry which is preliminary data.</text>
</comment>
<proteinExistence type="predicted"/>
<evidence type="ECO:0000313" key="1">
    <source>
        <dbReference type="EMBL" id="KAG9484872.1"/>
    </source>
</evidence>
<dbReference type="AlphaFoldDB" id="A0A8J6FB64"/>
<accession>A0A8J6FB64</accession>
<sequence>MSQWVAVWSSFFHPKMFSIRRKAVSLCRVHKHVLSRSPIRIGQRCGIRHHSAKLCLKAKCNRIEQKGARANASLTPWRKCDQCSVPIPMHVGVMLHCSKYSCS</sequence>
<reference evidence="1" key="1">
    <citation type="thesis" date="2020" institute="ProQuest LLC" country="789 East Eisenhower Parkway, Ann Arbor, MI, USA">
        <title>Comparative Genomics and Chromosome Evolution.</title>
        <authorList>
            <person name="Mudd A.B."/>
        </authorList>
    </citation>
    <scope>NUCLEOTIDE SEQUENCE</scope>
    <source>
        <strain evidence="1">HN-11 Male</strain>
        <tissue evidence="1">Kidney and liver</tissue>
    </source>
</reference>
<keyword evidence="2" id="KW-1185">Reference proteome</keyword>
<name>A0A8J6FB64_ELECQ</name>
<dbReference type="Proteomes" id="UP000770717">
    <property type="component" value="Unassembled WGS sequence"/>
</dbReference>
<protein>
    <submittedName>
        <fullName evidence="1">Uncharacterized protein</fullName>
    </submittedName>
</protein>
<dbReference type="EMBL" id="WNTK01000004">
    <property type="protein sequence ID" value="KAG9484872.1"/>
    <property type="molecule type" value="Genomic_DNA"/>
</dbReference>
<evidence type="ECO:0000313" key="2">
    <source>
        <dbReference type="Proteomes" id="UP000770717"/>
    </source>
</evidence>